<feature type="compositionally biased region" description="Basic and acidic residues" evidence="1">
    <location>
        <begin position="216"/>
        <end position="227"/>
    </location>
</feature>
<feature type="compositionally biased region" description="Basic and acidic residues" evidence="1">
    <location>
        <begin position="190"/>
        <end position="208"/>
    </location>
</feature>
<proteinExistence type="predicted"/>
<feature type="compositionally biased region" description="Polar residues" evidence="1">
    <location>
        <begin position="93"/>
        <end position="103"/>
    </location>
</feature>
<keyword evidence="2" id="KW-0472">Membrane</keyword>
<accession>A0ABV0Z0D4</accession>
<evidence type="ECO:0000313" key="3">
    <source>
        <dbReference type="EMBL" id="MEQ2298998.1"/>
    </source>
</evidence>
<organism evidence="3 4">
    <name type="scientific">Ameca splendens</name>
    <dbReference type="NCBI Taxonomy" id="208324"/>
    <lineage>
        <taxon>Eukaryota</taxon>
        <taxon>Metazoa</taxon>
        <taxon>Chordata</taxon>
        <taxon>Craniata</taxon>
        <taxon>Vertebrata</taxon>
        <taxon>Euteleostomi</taxon>
        <taxon>Actinopterygii</taxon>
        <taxon>Neopterygii</taxon>
        <taxon>Teleostei</taxon>
        <taxon>Neoteleostei</taxon>
        <taxon>Acanthomorphata</taxon>
        <taxon>Ovalentaria</taxon>
        <taxon>Atherinomorphae</taxon>
        <taxon>Cyprinodontiformes</taxon>
        <taxon>Goodeidae</taxon>
        <taxon>Ameca</taxon>
    </lineage>
</organism>
<reference evidence="3 4" key="1">
    <citation type="submission" date="2021-06" db="EMBL/GenBank/DDBJ databases">
        <authorList>
            <person name="Palmer J.M."/>
        </authorList>
    </citation>
    <scope>NUCLEOTIDE SEQUENCE [LARGE SCALE GENOMIC DNA]</scope>
    <source>
        <strain evidence="3 4">AS_MEX2019</strain>
        <tissue evidence="3">Muscle</tissue>
    </source>
</reference>
<dbReference type="Proteomes" id="UP001469553">
    <property type="component" value="Unassembled WGS sequence"/>
</dbReference>
<feature type="transmembrane region" description="Helical" evidence="2">
    <location>
        <begin position="6"/>
        <end position="34"/>
    </location>
</feature>
<dbReference type="EMBL" id="JAHRIP010047682">
    <property type="protein sequence ID" value="MEQ2298998.1"/>
    <property type="molecule type" value="Genomic_DNA"/>
</dbReference>
<keyword evidence="2" id="KW-1133">Transmembrane helix</keyword>
<evidence type="ECO:0000256" key="2">
    <source>
        <dbReference type="SAM" id="Phobius"/>
    </source>
</evidence>
<dbReference type="InterPro" id="IPR039911">
    <property type="entry name" value="JIP3/JIP4"/>
</dbReference>
<feature type="region of interest" description="Disordered" evidence="1">
    <location>
        <begin position="68"/>
        <end position="227"/>
    </location>
</feature>
<feature type="compositionally biased region" description="Polar residues" evidence="1">
    <location>
        <begin position="113"/>
        <end position="129"/>
    </location>
</feature>
<gene>
    <name evidence="3" type="ORF">AMECASPLE_011067</name>
</gene>
<comment type="caution">
    <text evidence="3">The sequence shown here is derived from an EMBL/GenBank/DDBJ whole genome shotgun (WGS) entry which is preliminary data.</text>
</comment>
<keyword evidence="2" id="KW-0812">Transmembrane</keyword>
<evidence type="ECO:0000313" key="4">
    <source>
        <dbReference type="Proteomes" id="UP001469553"/>
    </source>
</evidence>
<dbReference type="PANTHER" id="PTHR13886">
    <property type="entry name" value="JNK/SAPK-ASSOCIATED PROTEIN"/>
    <property type="match status" value="1"/>
</dbReference>
<keyword evidence="4" id="KW-1185">Reference proteome</keyword>
<sequence length="312" mass="33390">MSPGCMLLFVFGFVGGAVVINSAVLVSLSVLLLVHYSVSTGGLPALPSLLSLPRHSRKERPISMVFQLPGTDGMTSEFQRDPVDTPSEPWRFNNLNHPQSNTSLKDELAHVNHGNSKHSTPANQRNVSKTGAPMSSRGGSISALSPHEVANGGHALTSSTPPSTAASDVTMESVNTPEKKQEASEGLTKNLDRKSEESENRENIDHNLESASALVKSEDGEANTEKTEVQAIIESTPELDMDFDGCRGTSTPTKGGIENPAFDRNNDSLFEELQASAGNDLIGDVDDGADLLGMGREVEHLIHENTHLLETN</sequence>
<name>A0ABV0Z0D4_9TELE</name>
<protein>
    <submittedName>
        <fullName evidence="3">Uncharacterized protein</fullName>
    </submittedName>
</protein>
<evidence type="ECO:0000256" key="1">
    <source>
        <dbReference type="SAM" id="MobiDB-lite"/>
    </source>
</evidence>
<feature type="compositionally biased region" description="Low complexity" evidence="1">
    <location>
        <begin position="157"/>
        <end position="167"/>
    </location>
</feature>
<dbReference type="PANTHER" id="PTHR13886:SF2">
    <property type="entry name" value="C-JUN-AMINO-TERMINAL KINASE-INTERACTING PROTEIN 4"/>
    <property type="match status" value="1"/>
</dbReference>